<evidence type="ECO:0000313" key="3">
    <source>
        <dbReference type="Proteomes" id="UP000655550"/>
    </source>
</evidence>
<name>A0ABQ2AW45_9PSED</name>
<keyword evidence="3" id="KW-1185">Reference proteome</keyword>
<dbReference type="RefSeq" id="WP_093987100.1">
    <property type="nucleotide sequence ID" value="NZ_BMDE01000012.1"/>
</dbReference>
<feature type="region of interest" description="Disordered" evidence="1">
    <location>
        <begin position="240"/>
        <end position="273"/>
    </location>
</feature>
<evidence type="ECO:0000313" key="2">
    <source>
        <dbReference type="EMBL" id="GGH96974.1"/>
    </source>
</evidence>
<accession>A0ABQ2AW45</accession>
<dbReference type="Proteomes" id="UP000655550">
    <property type="component" value="Unassembled WGS sequence"/>
</dbReference>
<proteinExistence type="predicted"/>
<organism evidence="2 3">
    <name type="scientific">Pseudomonas fluvialis</name>
    <dbReference type="NCBI Taxonomy" id="1793966"/>
    <lineage>
        <taxon>Bacteria</taxon>
        <taxon>Pseudomonadati</taxon>
        <taxon>Pseudomonadota</taxon>
        <taxon>Gammaproteobacteria</taxon>
        <taxon>Pseudomonadales</taxon>
        <taxon>Pseudomonadaceae</taxon>
        <taxon>Pseudomonas</taxon>
    </lineage>
</organism>
<dbReference type="EMBL" id="BMDE01000012">
    <property type="protein sequence ID" value="GGH96974.1"/>
    <property type="molecule type" value="Genomic_DNA"/>
</dbReference>
<feature type="compositionally biased region" description="Low complexity" evidence="1">
    <location>
        <begin position="254"/>
        <end position="267"/>
    </location>
</feature>
<evidence type="ECO:0000256" key="1">
    <source>
        <dbReference type="SAM" id="MobiDB-lite"/>
    </source>
</evidence>
<protein>
    <submittedName>
        <fullName evidence="2">Uncharacterized protein</fullName>
    </submittedName>
</protein>
<comment type="caution">
    <text evidence="2">The sequence shown here is derived from an EMBL/GenBank/DDBJ whole genome shotgun (WGS) entry which is preliminary data.</text>
</comment>
<reference evidence="3" key="1">
    <citation type="journal article" date="2019" name="Int. J. Syst. Evol. Microbiol.">
        <title>The Global Catalogue of Microorganisms (GCM) 10K type strain sequencing project: providing services to taxonomists for standard genome sequencing and annotation.</title>
        <authorList>
            <consortium name="The Broad Institute Genomics Platform"/>
            <consortium name="The Broad Institute Genome Sequencing Center for Infectious Disease"/>
            <person name="Wu L."/>
            <person name="Ma J."/>
        </authorList>
    </citation>
    <scope>NUCLEOTIDE SEQUENCE [LARGE SCALE GENOMIC DNA]</scope>
    <source>
        <strain evidence="3">CCM 8778</strain>
    </source>
</reference>
<gene>
    <name evidence="2" type="ORF">GCM10007363_29830</name>
</gene>
<sequence>MDTVDSSLAFSQQVALLEKKRAVLLGLLRLTETLQQLRVALSSVLQLSGAAGAAPSDSDLRAFEVIRQRVADLSSAELRQAIEQLDGKVRDSLAQISTMALQLVDDARASLSDLELIHPRVNGFNRFARTNIAMRVLLEQRGESLPALQFELPREAIAQRLARVEEKEQGICRALVAHIQDMRGDLALMLGNPHCAESQTQFYQVLDQALAANLAHIEAGLSLSELPMPIESIEVEGGGSVEHADSPVAEPVGTAEAETAASASPLPDVAPDPLPAPGLLGRLRRWLSSPVDVRWRDLQPPADPAKRRDGE</sequence>